<evidence type="ECO:0000313" key="3">
    <source>
        <dbReference type="Proteomes" id="UP001358417"/>
    </source>
</evidence>
<feature type="compositionally biased region" description="Basic and acidic residues" evidence="1">
    <location>
        <begin position="135"/>
        <end position="146"/>
    </location>
</feature>
<feature type="region of interest" description="Disordered" evidence="1">
    <location>
        <begin position="126"/>
        <end position="149"/>
    </location>
</feature>
<dbReference type="AlphaFoldDB" id="A0AAV9NJM1"/>
<dbReference type="RefSeq" id="XP_064709707.1">
    <property type="nucleotide sequence ID" value="XM_064853308.1"/>
</dbReference>
<dbReference type="EMBL" id="JAVRRD010000004">
    <property type="protein sequence ID" value="KAK5059886.1"/>
    <property type="molecule type" value="Genomic_DNA"/>
</dbReference>
<keyword evidence="3" id="KW-1185">Reference proteome</keyword>
<protein>
    <submittedName>
        <fullName evidence="2">Uncharacterized protein</fullName>
    </submittedName>
</protein>
<dbReference type="GeneID" id="89977927"/>
<evidence type="ECO:0000313" key="2">
    <source>
        <dbReference type="EMBL" id="KAK5059886.1"/>
    </source>
</evidence>
<comment type="caution">
    <text evidence="2">The sequence shown here is derived from an EMBL/GenBank/DDBJ whole genome shotgun (WGS) entry which is preliminary data.</text>
</comment>
<name>A0AAV9NJM1_9EURO</name>
<accession>A0AAV9NJM1</accession>
<evidence type="ECO:0000256" key="1">
    <source>
        <dbReference type="SAM" id="MobiDB-lite"/>
    </source>
</evidence>
<reference evidence="2 3" key="1">
    <citation type="submission" date="2023-08" db="EMBL/GenBank/DDBJ databases">
        <title>Black Yeasts Isolated from many extreme environments.</title>
        <authorList>
            <person name="Coleine C."/>
            <person name="Stajich J.E."/>
            <person name="Selbmann L."/>
        </authorList>
    </citation>
    <scope>NUCLEOTIDE SEQUENCE [LARGE SCALE GENOMIC DNA]</scope>
    <source>
        <strain evidence="2 3">CCFEE 5792</strain>
    </source>
</reference>
<sequence>MASTEAQSVLERAHSTLDRARGLLGKRPAPDAAQLRQCVKECEDLFSPIDDADKKINKELSVLEPDGILRPDQNRARMQNELAYSDGGFKEDMRRLQQRQENPDDSMFRRGGGGGDSIREAMERLKGSHSNAHRSFMEREEYRGNRNPEAINLSQKATNLSDCRSKVKRTIEELNELL</sequence>
<gene>
    <name evidence="2" type="ORF">LTR84_009769</name>
</gene>
<organism evidence="2 3">
    <name type="scientific">Exophiala bonariae</name>
    <dbReference type="NCBI Taxonomy" id="1690606"/>
    <lineage>
        <taxon>Eukaryota</taxon>
        <taxon>Fungi</taxon>
        <taxon>Dikarya</taxon>
        <taxon>Ascomycota</taxon>
        <taxon>Pezizomycotina</taxon>
        <taxon>Eurotiomycetes</taxon>
        <taxon>Chaetothyriomycetidae</taxon>
        <taxon>Chaetothyriales</taxon>
        <taxon>Herpotrichiellaceae</taxon>
        <taxon>Exophiala</taxon>
    </lineage>
</organism>
<dbReference type="Proteomes" id="UP001358417">
    <property type="component" value="Unassembled WGS sequence"/>
</dbReference>
<proteinExistence type="predicted"/>